<accession>A0A8B8K3D3</accession>
<feature type="compositionally biased region" description="Low complexity" evidence="3">
    <location>
        <begin position="102"/>
        <end position="117"/>
    </location>
</feature>
<gene>
    <name evidence="6" type="primary">LOC113852243</name>
</gene>
<protein>
    <submittedName>
        <fullName evidence="6">Uncharacterized protein LOC113852243</fullName>
    </submittedName>
</protein>
<dbReference type="Gene3D" id="1.20.140.40">
    <property type="entry name" value="Invertase/pectin methylesterase inhibitor family protein"/>
    <property type="match status" value="1"/>
</dbReference>
<sequence>MVTIPQCHPILKDNSATFSFPHRLNLPPQSHITNLQKTQTMKPNNKIQIPFITHSLFSIILVCFALGKCTAHDTKNALLPNEAFPPQFSDSELPFPFPPSETPNSNPTSEEGFAHSPSSFSSAFSDILKGTVLRGNSLVMPEQVNSEESQTKTKMIKYQAVKQICSHTDYPDVCLSTITPFLNDHFDVMNVLEASIKACGHQIRFTISKVKKYFGSSPELDSLLTDCRNQYSDAMENLQRAMDAIPSRDLGTVTVMLSAVMADVSTCESGFEDLKSTSPVANSEGLVTITASNCLAIASLIPY</sequence>
<proteinExistence type="inferred from homology"/>
<dbReference type="Proteomes" id="UP000694853">
    <property type="component" value="Unplaced"/>
</dbReference>
<dbReference type="CDD" id="cd15800">
    <property type="entry name" value="PMEI-like_2"/>
    <property type="match status" value="1"/>
</dbReference>
<dbReference type="NCBIfam" id="TIGR01614">
    <property type="entry name" value="PME_inhib"/>
    <property type="match status" value="1"/>
</dbReference>
<evidence type="ECO:0000256" key="3">
    <source>
        <dbReference type="SAM" id="MobiDB-lite"/>
    </source>
</evidence>
<dbReference type="InterPro" id="IPR006501">
    <property type="entry name" value="Pectinesterase_inhib_dom"/>
</dbReference>
<keyword evidence="1" id="KW-0732">Signal</keyword>
<dbReference type="AlphaFoldDB" id="A0A8B8K3D3"/>
<evidence type="ECO:0000256" key="2">
    <source>
        <dbReference type="ARBA" id="ARBA00038471"/>
    </source>
</evidence>
<dbReference type="InterPro" id="IPR035513">
    <property type="entry name" value="Invertase/methylesterase_inhib"/>
</dbReference>
<evidence type="ECO:0000259" key="4">
    <source>
        <dbReference type="SMART" id="SM00856"/>
    </source>
</evidence>
<evidence type="ECO:0000313" key="6">
    <source>
        <dbReference type="RefSeq" id="XP_027338282.1"/>
    </source>
</evidence>
<dbReference type="InterPro" id="IPR051955">
    <property type="entry name" value="PME_Inhibitor"/>
</dbReference>
<dbReference type="Pfam" id="PF04043">
    <property type="entry name" value="PMEI"/>
    <property type="match status" value="1"/>
</dbReference>
<dbReference type="KEGG" id="aprc:113852243"/>
<dbReference type="SMART" id="SM00856">
    <property type="entry name" value="PMEI"/>
    <property type="match status" value="1"/>
</dbReference>
<keyword evidence="5" id="KW-1185">Reference proteome</keyword>
<reference evidence="6" key="2">
    <citation type="submission" date="2025-08" db="UniProtKB">
        <authorList>
            <consortium name="RefSeq"/>
        </authorList>
    </citation>
    <scope>IDENTIFICATION</scope>
    <source>
        <tissue evidence="6">Young leaves</tissue>
    </source>
</reference>
<feature type="region of interest" description="Disordered" evidence="3">
    <location>
        <begin position="90"/>
        <end position="117"/>
    </location>
</feature>
<name>A0A8B8K3D3_ABRPR</name>
<feature type="domain" description="Pectinesterase inhibitor" evidence="4">
    <location>
        <begin position="156"/>
        <end position="297"/>
    </location>
</feature>
<dbReference type="GO" id="GO:0004857">
    <property type="term" value="F:enzyme inhibitor activity"/>
    <property type="evidence" value="ECO:0007669"/>
    <property type="project" value="InterPro"/>
</dbReference>
<dbReference type="RefSeq" id="XP_027338282.1">
    <property type="nucleotide sequence ID" value="XM_027482481.1"/>
</dbReference>
<organism evidence="5 6">
    <name type="scientific">Abrus precatorius</name>
    <name type="common">Indian licorice</name>
    <name type="synonym">Glycine abrus</name>
    <dbReference type="NCBI Taxonomy" id="3816"/>
    <lineage>
        <taxon>Eukaryota</taxon>
        <taxon>Viridiplantae</taxon>
        <taxon>Streptophyta</taxon>
        <taxon>Embryophyta</taxon>
        <taxon>Tracheophyta</taxon>
        <taxon>Spermatophyta</taxon>
        <taxon>Magnoliopsida</taxon>
        <taxon>eudicotyledons</taxon>
        <taxon>Gunneridae</taxon>
        <taxon>Pentapetalae</taxon>
        <taxon>rosids</taxon>
        <taxon>fabids</taxon>
        <taxon>Fabales</taxon>
        <taxon>Fabaceae</taxon>
        <taxon>Papilionoideae</taxon>
        <taxon>50 kb inversion clade</taxon>
        <taxon>NPAAA clade</taxon>
        <taxon>indigoferoid/millettioid clade</taxon>
        <taxon>Abreae</taxon>
        <taxon>Abrus</taxon>
    </lineage>
</organism>
<evidence type="ECO:0000313" key="5">
    <source>
        <dbReference type="Proteomes" id="UP000694853"/>
    </source>
</evidence>
<evidence type="ECO:0000256" key="1">
    <source>
        <dbReference type="ARBA" id="ARBA00022729"/>
    </source>
</evidence>
<dbReference type="PANTHER" id="PTHR31080:SF68">
    <property type="entry name" value="PLANT INVERTASE_PECTIN METHYLESTERASE INHIBITOR SUPERFAMILY PROTEIN"/>
    <property type="match status" value="1"/>
</dbReference>
<dbReference type="GeneID" id="113852243"/>
<dbReference type="PANTHER" id="PTHR31080">
    <property type="entry name" value="PECTINESTERASE INHIBITOR-LIKE"/>
    <property type="match status" value="1"/>
</dbReference>
<reference evidence="5" key="1">
    <citation type="journal article" date="2019" name="Toxins">
        <title>Detection of Abrin-Like and Prepropulchellin-Like Toxin Genes and Transcripts Using Whole Genome Sequencing and Full-Length Transcript Sequencing of Abrus precatorius.</title>
        <authorList>
            <person name="Hovde B.T."/>
            <person name="Daligault H.E."/>
            <person name="Hanschen E.R."/>
            <person name="Kunde Y.A."/>
            <person name="Johnson M.B."/>
            <person name="Starkenburg S.R."/>
            <person name="Johnson S.L."/>
        </authorList>
    </citation>
    <scope>NUCLEOTIDE SEQUENCE [LARGE SCALE GENOMIC DNA]</scope>
</reference>
<dbReference type="OrthoDB" id="770764at2759"/>
<comment type="similarity">
    <text evidence="2">Belongs to the PMEI family.</text>
</comment>
<dbReference type="SUPFAM" id="SSF101148">
    <property type="entry name" value="Plant invertase/pectin methylesterase inhibitor"/>
    <property type="match status" value="1"/>
</dbReference>